<keyword evidence="1" id="KW-1133">Transmembrane helix</keyword>
<evidence type="ECO:0000313" key="3">
    <source>
        <dbReference type="Proteomes" id="UP000290244"/>
    </source>
</evidence>
<sequence>MTDNVEKREKSLAEFIVIVILMASLMAIFIYYFFKQEQQVASAGFNNIAQNFNATVLAVHAQWLMAGKPKLVYLAQLNQKDKQRITVNKLGWLDAEPSHGGSSACHNIWQQTMQTPLSLMKMSIAVVEIQKGSADEFHHCRYLLSSGQYFDYFTGTGKVSKIYQNE</sequence>
<protein>
    <recommendedName>
        <fullName evidence="4">MSHA biogenesis protein MshF</fullName>
    </recommendedName>
</protein>
<dbReference type="OrthoDB" id="6227360at2"/>
<dbReference type="Proteomes" id="UP000290244">
    <property type="component" value="Chromosome"/>
</dbReference>
<dbReference type="EMBL" id="CP034759">
    <property type="protein sequence ID" value="QBG36602.1"/>
    <property type="molecule type" value="Genomic_DNA"/>
</dbReference>
<feature type="transmembrane region" description="Helical" evidence="1">
    <location>
        <begin position="12"/>
        <end position="34"/>
    </location>
</feature>
<name>A0A4P6PAE4_9GAMM</name>
<reference evidence="2 3" key="1">
    <citation type="submission" date="2018-12" db="EMBL/GenBank/DDBJ databases">
        <title>Complete genome of Litorilituus sediminis.</title>
        <authorList>
            <person name="Liu A."/>
            <person name="Rong J."/>
        </authorList>
    </citation>
    <scope>NUCLEOTIDE SEQUENCE [LARGE SCALE GENOMIC DNA]</scope>
    <source>
        <strain evidence="2 3">JCM 17549</strain>
    </source>
</reference>
<keyword evidence="3" id="KW-1185">Reference proteome</keyword>
<dbReference type="RefSeq" id="WP_130602908.1">
    <property type="nucleotide sequence ID" value="NZ_CP034759.1"/>
</dbReference>
<gene>
    <name evidence="2" type="ORF">EMK97_13170</name>
</gene>
<organism evidence="2 3">
    <name type="scientific">Litorilituus sediminis</name>
    <dbReference type="NCBI Taxonomy" id="718192"/>
    <lineage>
        <taxon>Bacteria</taxon>
        <taxon>Pseudomonadati</taxon>
        <taxon>Pseudomonadota</taxon>
        <taxon>Gammaproteobacteria</taxon>
        <taxon>Alteromonadales</taxon>
        <taxon>Colwelliaceae</taxon>
        <taxon>Litorilituus</taxon>
    </lineage>
</organism>
<proteinExistence type="predicted"/>
<dbReference type="KEGG" id="lsd:EMK97_13170"/>
<dbReference type="AlphaFoldDB" id="A0A4P6PAE4"/>
<keyword evidence="1" id="KW-0472">Membrane</keyword>
<evidence type="ECO:0008006" key="4">
    <source>
        <dbReference type="Google" id="ProtNLM"/>
    </source>
</evidence>
<evidence type="ECO:0000256" key="1">
    <source>
        <dbReference type="SAM" id="Phobius"/>
    </source>
</evidence>
<evidence type="ECO:0000313" key="2">
    <source>
        <dbReference type="EMBL" id="QBG36602.1"/>
    </source>
</evidence>
<keyword evidence="1" id="KW-0812">Transmembrane</keyword>
<accession>A0A4P6PAE4</accession>